<dbReference type="PANTHER" id="PTHR46797">
    <property type="entry name" value="HTH-TYPE TRANSCRIPTIONAL REGULATOR"/>
    <property type="match status" value="1"/>
</dbReference>
<accession>A0AAU0MFH5</accession>
<sequence>MATGIELSTLGHRVRHHRLGAGLTLDELGARVGVAGSQLSLIENGKREPKLSLLQAIADATETDVSDLISGEPPNRRAALEIELERAQASPVFRRLGIAPVRVTKGISDETIESLLGLHHELQRREREAIATPEEARRANTELRLRMRDRHNYLADIERLAEKQLRAAGHTSGALTHRTVSIMADKLGFELIYAGDLPSSTRSITDLENGRIYLPPASIPGGHGLRSMALQAMAHRLLGHTRPTDYADFLQQRLEINYFAACCLMPETNAVAFLQQAKKDRNLAVEDFRDAFGVTHEAAGMRMTNLVTQHLGIALHFLRVDHNGSLQRVYENDGLPLPMDVTGSVEGQIVCRKFSARSAFSQQNRTTEHYQYTDTPAGTYWCSTQTGTTPDGEFSITVGVPFDDARWFRGRESSARAVSTCPDEACCRRPAADLAHRWDGKAWPSARVHTQMFSPLPRGAFPGVDDSEVYAFLERHAEG</sequence>
<dbReference type="Pfam" id="PF13560">
    <property type="entry name" value="HTH_31"/>
    <property type="match status" value="1"/>
</dbReference>
<dbReference type="PANTHER" id="PTHR46797:SF1">
    <property type="entry name" value="METHYLPHOSPHONATE SYNTHASE"/>
    <property type="match status" value="1"/>
</dbReference>
<dbReference type="SUPFAM" id="SSF47413">
    <property type="entry name" value="lambda repressor-like DNA-binding domains"/>
    <property type="match status" value="1"/>
</dbReference>
<dbReference type="EMBL" id="CP137080">
    <property type="protein sequence ID" value="WOQ68906.1"/>
    <property type="molecule type" value="Genomic_DNA"/>
</dbReference>
<evidence type="ECO:0000259" key="2">
    <source>
        <dbReference type="SMART" id="SM00530"/>
    </source>
</evidence>
<dbReference type="SMART" id="SM00530">
    <property type="entry name" value="HTH_XRE"/>
    <property type="match status" value="1"/>
</dbReference>
<evidence type="ECO:0000256" key="1">
    <source>
        <dbReference type="ARBA" id="ARBA00023125"/>
    </source>
</evidence>
<keyword evidence="1" id="KW-0238">DNA-binding</keyword>
<dbReference type="KEGG" id="mliy:RYJ27_09315"/>
<dbReference type="GO" id="GO:0003677">
    <property type="term" value="F:DNA binding"/>
    <property type="evidence" value="ECO:0007669"/>
    <property type="project" value="UniProtKB-KW"/>
</dbReference>
<dbReference type="GO" id="GO:0003700">
    <property type="term" value="F:DNA-binding transcription factor activity"/>
    <property type="evidence" value="ECO:0007669"/>
    <property type="project" value="TreeGrafter"/>
</dbReference>
<feature type="domain" description="HTH cro/C1-type" evidence="2">
    <location>
        <begin position="13"/>
        <end position="68"/>
    </location>
</feature>
<evidence type="ECO:0000313" key="3">
    <source>
        <dbReference type="EMBL" id="WOQ68906.1"/>
    </source>
</evidence>
<dbReference type="InterPro" id="IPR010982">
    <property type="entry name" value="Lambda_DNA-bd_dom_sf"/>
</dbReference>
<organism evidence="3 4">
    <name type="scientific">Microbacterium limosum</name>
    <dbReference type="NCBI Taxonomy" id="3079935"/>
    <lineage>
        <taxon>Bacteria</taxon>
        <taxon>Bacillati</taxon>
        <taxon>Actinomycetota</taxon>
        <taxon>Actinomycetes</taxon>
        <taxon>Micrococcales</taxon>
        <taxon>Microbacteriaceae</taxon>
        <taxon>Microbacterium</taxon>
    </lineage>
</organism>
<dbReference type="InterPro" id="IPR001387">
    <property type="entry name" value="Cro/C1-type_HTH"/>
</dbReference>
<dbReference type="GO" id="GO:0005829">
    <property type="term" value="C:cytosol"/>
    <property type="evidence" value="ECO:0007669"/>
    <property type="project" value="TreeGrafter"/>
</dbReference>
<dbReference type="Gene3D" id="1.10.260.40">
    <property type="entry name" value="lambda repressor-like DNA-binding domains"/>
    <property type="match status" value="1"/>
</dbReference>
<keyword evidence="4" id="KW-1185">Reference proteome</keyword>
<reference evidence="3 4" key="1">
    <citation type="submission" date="2023-10" db="EMBL/GenBank/DDBJ databases">
        <title>Y20.</title>
        <authorList>
            <person name="Zhang G."/>
            <person name="Ding Y."/>
        </authorList>
    </citation>
    <scope>NUCLEOTIDE SEQUENCE [LARGE SCALE GENOMIC DNA]</scope>
    <source>
        <strain evidence="3 4">Y20</strain>
    </source>
</reference>
<dbReference type="AlphaFoldDB" id="A0AAU0MFH5"/>
<dbReference type="CDD" id="cd00093">
    <property type="entry name" value="HTH_XRE"/>
    <property type="match status" value="1"/>
</dbReference>
<protein>
    <submittedName>
        <fullName evidence="3">Helix-turn-helix domain-containing protein</fullName>
    </submittedName>
</protein>
<dbReference type="InterPro" id="IPR050807">
    <property type="entry name" value="TransReg_Diox_bact_type"/>
</dbReference>
<name>A0AAU0MFH5_9MICO</name>
<dbReference type="RefSeq" id="WP_330170045.1">
    <property type="nucleotide sequence ID" value="NZ_CP137080.1"/>
</dbReference>
<proteinExistence type="predicted"/>
<dbReference type="Proteomes" id="UP001329313">
    <property type="component" value="Chromosome"/>
</dbReference>
<gene>
    <name evidence="3" type="ORF">RYJ27_09315</name>
</gene>
<evidence type="ECO:0000313" key="4">
    <source>
        <dbReference type="Proteomes" id="UP001329313"/>
    </source>
</evidence>